<dbReference type="AlphaFoldDB" id="A0A3E0DUL0"/>
<evidence type="ECO:0000259" key="2">
    <source>
        <dbReference type="Pfam" id="PF00144"/>
    </source>
</evidence>
<dbReference type="InterPro" id="IPR012338">
    <property type="entry name" value="Beta-lactam/transpept-like"/>
</dbReference>
<name>A0A3E0DUL0_9BACT</name>
<comment type="caution">
    <text evidence="3">The sequence shown here is derived from an EMBL/GenBank/DDBJ whole genome shotgun (WGS) entry which is preliminary data.</text>
</comment>
<dbReference type="RefSeq" id="WP_086540233.1">
    <property type="nucleotide sequence ID" value="NZ_MSSW01000008.1"/>
</dbReference>
<dbReference type="EMBL" id="QUNF01000011">
    <property type="protein sequence ID" value="REG87130.1"/>
    <property type="molecule type" value="Genomic_DNA"/>
</dbReference>
<dbReference type="SUPFAM" id="SSF56601">
    <property type="entry name" value="beta-lactamase/transpeptidase-like"/>
    <property type="match status" value="1"/>
</dbReference>
<feature type="domain" description="Beta-lactamase-related" evidence="2">
    <location>
        <begin position="46"/>
        <end position="332"/>
    </location>
</feature>
<feature type="signal peptide" evidence="1">
    <location>
        <begin position="1"/>
        <end position="23"/>
    </location>
</feature>
<gene>
    <name evidence="3" type="ORF">C8N25_111109</name>
</gene>
<reference evidence="3 4" key="1">
    <citation type="submission" date="2018-08" db="EMBL/GenBank/DDBJ databases">
        <title>Genomic Encyclopedia of Archaeal and Bacterial Type Strains, Phase II (KMG-II): from individual species to whole genera.</title>
        <authorList>
            <person name="Goeker M."/>
        </authorList>
    </citation>
    <scope>NUCLEOTIDE SEQUENCE [LARGE SCALE GENOMIC DNA]</scope>
    <source>
        <strain evidence="3 4">DSM 15986</strain>
    </source>
</reference>
<evidence type="ECO:0000256" key="1">
    <source>
        <dbReference type="SAM" id="SignalP"/>
    </source>
</evidence>
<keyword evidence="4" id="KW-1185">Reference proteome</keyword>
<dbReference type="Gene3D" id="3.40.710.10">
    <property type="entry name" value="DD-peptidase/beta-lactamase superfamily"/>
    <property type="match status" value="1"/>
</dbReference>
<organism evidence="3 4">
    <name type="scientific">Algoriphagus antarcticus</name>
    <dbReference type="NCBI Taxonomy" id="238540"/>
    <lineage>
        <taxon>Bacteria</taxon>
        <taxon>Pseudomonadati</taxon>
        <taxon>Bacteroidota</taxon>
        <taxon>Cytophagia</taxon>
        <taxon>Cytophagales</taxon>
        <taxon>Cyclobacteriaceae</taxon>
        <taxon>Algoriphagus</taxon>
    </lineage>
</organism>
<dbReference type="InterPro" id="IPR050491">
    <property type="entry name" value="AmpC-like"/>
</dbReference>
<dbReference type="PANTHER" id="PTHR46825">
    <property type="entry name" value="D-ALANYL-D-ALANINE-CARBOXYPEPTIDASE/ENDOPEPTIDASE AMPH"/>
    <property type="match status" value="1"/>
</dbReference>
<dbReference type="PANTHER" id="PTHR46825:SF7">
    <property type="entry name" value="D-ALANYL-D-ALANINE CARBOXYPEPTIDASE"/>
    <property type="match status" value="1"/>
</dbReference>
<proteinExistence type="predicted"/>
<dbReference type="Proteomes" id="UP000256405">
    <property type="component" value="Unassembled WGS sequence"/>
</dbReference>
<keyword evidence="1" id="KW-0732">Signal</keyword>
<dbReference type="OrthoDB" id="9793489at2"/>
<evidence type="ECO:0000313" key="3">
    <source>
        <dbReference type="EMBL" id="REG87130.1"/>
    </source>
</evidence>
<dbReference type="InterPro" id="IPR001466">
    <property type="entry name" value="Beta-lactam-related"/>
</dbReference>
<feature type="chain" id="PRO_5017620574" evidence="1">
    <location>
        <begin position="24"/>
        <end position="439"/>
    </location>
</feature>
<dbReference type="Pfam" id="PF00144">
    <property type="entry name" value="Beta-lactamase"/>
    <property type="match status" value="1"/>
</dbReference>
<accession>A0A3E0DUL0</accession>
<protein>
    <submittedName>
        <fullName evidence="3">CubicO group peptidase (Beta-lactamase class C family)</fullName>
    </submittedName>
</protein>
<sequence length="439" mass="48950">MRKYKVLALILWISTGFSGLATAQDFSKLDQFLDSLQMHDKFMGNILLSHEDKVIYERSIGFHDSEAGEKLTEASRFRVGSISKMFTTSLVLKSVEEGKLSLEQPLSDFYPQVKNAEKITISHLLQHRSGIHNFTNDEVYMTYYLNPQTEEFMVEQILAGGSDFEPDSKGEYSNSNFVLLTYILEKVNHHSYADLIKEYITSPLRLKGTYVGKAPEKEETKSYKFGDGKWVFEPLTDMSVPAGAGAIVSTTTDLAKFIEVLYAGKIVSEESLGLMMEMEDGFGRGMFQFPYGVQKGYGHNGGIDGFHSHLSYFPEEKLSVVSLSNGLNFNSNEILLAVLDSYFGKEVKIPNFSSVVLSEEDLDEYVGVYASEQIPLVITFVRDGNVLIAKPSGQPDAPLEAKGEHRFEFAMVGAIFEFAPETGGMTLKQGGASIAFRRK</sequence>
<evidence type="ECO:0000313" key="4">
    <source>
        <dbReference type="Proteomes" id="UP000256405"/>
    </source>
</evidence>